<dbReference type="EMBL" id="QGNW01000137">
    <property type="protein sequence ID" value="RVW92430.1"/>
    <property type="molecule type" value="Genomic_DNA"/>
</dbReference>
<dbReference type="PANTHER" id="PTHR36617">
    <property type="entry name" value="PROTEIN, PUTATIVE-RELATED"/>
    <property type="match status" value="1"/>
</dbReference>
<proteinExistence type="predicted"/>
<dbReference type="PANTHER" id="PTHR36617:SF16">
    <property type="entry name" value="OS04G0516500 PROTEIN"/>
    <property type="match status" value="1"/>
</dbReference>
<dbReference type="Proteomes" id="UP000288805">
    <property type="component" value="Unassembled WGS sequence"/>
</dbReference>
<protein>
    <recommendedName>
        <fullName evidence="1">Reverse transcriptase zinc-binding domain-containing protein</fullName>
    </recommendedName>
</protein>
<accession>A0A438I6U6</accession>
<reference evidence="2 3" key="1">
    <citation type="journal article" date="2018" name="PLoS Genet.">
        <title>Population sequencing reveals clonal diversity and ancestral inbreeding in the grapevine cultivar Chardonnay.</title>
        <authorList>
            <person name="Roach M.J."/>
            <person name="Johnson D.L."/>
            <person name="Bohlmann J."/>
            <person name="van Vuuren H.J."/>
            <person name="Jones S.J."/>
            <person name="Pretorius I.S."/>
            <person name="Schmidt S.A."/>
            <person name="Borneman A.R."/>
        </authorList>
    </citation>
    <scope>NUCLEOTIDE SEQUENCE [LARGE SCALE GENOMIC DNA]</scope>
    <source>
        <strain evidence="3">cv. Chardonnay</strain>
        <tissue evidence="2">Leaf</tissue>
    </source>
</reference>
<gene>
    <name evidence="2" type="ORF">CK203_042701</name>
</gene>
<sequence length="448" mass="51375">MWLKVEGFKDLIHSWWQGIDVRGSASFKLAAKMKEIKQKLKAWNREIFGRYGWKADIGRLQFDQISQQEAENLERFFTEDEIHAALMEMNEDKAPAALGLRINLAKSEIIPIGEVVEMEELAVELGCRWGPYPLNKDKGGLGLRKLAMLNKALLDKWIWRYACDKDNLWKQVIKAKYGQEGLGWRPKKANGVGNTIRFWTDVWCTDTALSHCFPHLFGMAVQRSSTIEEMWDQNSGQGGWNLNFLRDFNDWELDTVGDLLHMLRGHRPSLEEDSILWRQGRNGQFRVKEAYSLLTNSNDTGFPSSSIWVARVPTKVAFFAWEAMWGMCLLWKDFKEEGKEAGINYALVGKEDIKPQMVPKIVQGSLDQFINVMPTELPDGLPPLRKMQHHIDFVPRATLPNPPHYRMSLKGHWELHRQVAELLKKGFIQGSLSPCAVPALLTPKKDGT</sequence>
<dbReference type="Pfam" id="PF13966">
    <property type="entry name" value="zf-RVT"/>
    <property type="match status" value="1"/>
</dbReference>
<dbReference type="InterPro" id="IPR026960">
    <property type="entry name" value="RVT-Znf"/>
</dbReference>
<organism evidence="2 3">
    <name type="scientific">Vitis vinifera</name>
    <name type="common">Grape</name>
    <dbReference type="NCBI Taxonomy" id="29760"/>
    <lineage>
        <taxon>Eukaryota</taxon>
        <taxon>Viridiplantae</taxon>
        <taxon>Streptophyta</taxon>
        <taxon>Embryophyta</taxon>
        <taxon>Tracheophyta</taxon>
        <taxon>Spermatophyta</taxon>
        <taxon>Magnoliopsida</taxon>
        <taxon>eudicotyledons</taxon>
        <taxon>Gunneridae</taxon>
        <taxon>Pentapetalae</taxon>
        <taxon>rosids</taxon>
        <taxon>Vitales</taxon>
        <taxon>Vitaceae</taxon>
        <taxon>Viteae</taxon>
        <taxon>Vitis</taxon>
    </lineage>
</organism>
<evidence type="ECO:0000259" key="1">
    <source>
        <dbReference type="Pfam" id="PF13966"/>
    </source>
</evidence>
<evidence type="ECO:0000313" key="2">
    <source>
        <dbReference type="EMBL" id="RVW92430.1"/>
    </source>
</evidence>
<comment type="caution">
    <text evidence="2">The sequence shown here is derived from an EMBL/GenBank/DDBJ whole genome shotgun (WGS) entry which is preliminary data.</text>
</comment>
<dbReference type="SUPFAM" id="SSF56672">
    <property type="entry name" value="DNA/RNA polymerases"/>
    <property type="match status" value="1"/>
</dbReference>
<dbReference type="AlphaFoldDB" id="A0A438I6U6"/>
<dbReference type="Gene3D" id="3.10.10.10">
    <property type="entry name" value="HIV Type 1 Reverse Transcriptase, subunit A, domain 1"/>
    <property type="match status" value="1"/>
</dbReference>
<dbReference type="InterPro" id="IPR043502">
    <property type="entry name" value="DNA/RNA_pol_sf"/>
</dbReference>
<feature type="domain" description="Reverse transcriptase zinc-binding" evidence="1">
    <location>
        <begin position="285"/>
        <end position="335"/>
    </location>
</feature>
<evidence type="ECO:0000313" key="3">
    <source>
        <dbReference type="Proteomes" id="UP000288805"/>
    </source>
</evidence>
<name>A0A438I6U6_VITVI</name>